<comment type="similarity">
    <text evidence="1">Belongs to the arginase family.</text>
</comment>
<evidence type="ECO:0000256" key="1">
    <source>
        <dbReference type="PROSITE-ProRule" id="PRU00742"/>
    </source>
</evidence>
<keyword evidence="4" id="KW-1185">Reference proteome</keyword>
<gene>
    <name evidence="3" type="ORF">FL583_14465</name>
</gene>
<dbReference type="SUPFAM" id="SSF52768">
    <property type="entry name" value="Arginase/deacetylase"/>
    <property type="match status" value="1"/>
</dbReference>
<evidence type="ECO:0000313" key="3">
    <source>
        <dbReference type="EMBL" id="TQS44156.1"/>
    </source>
</evidence>
<dbReference type="InterPro" id="IPR023696">
    <property type="entry name" value="Ureohydrolase_dom_sf"/>
</dbReference>
<dbReference type="GO" id="GO:0016813">
    <property type="term" value="F:hydrolase activity, acting on carbon-nitrogen (but not peptide) bonds, in linear amidines"/>
    <property type="evidence" value="ECO:0007669"/>
    <property type="project" value="UniProtKB-ARBA"/>
</dbReference>
<dbReference type="GO" id="GO:0046872">
    <property type="term" value="F:metal ion binding"/>
    <property type="evidence" value="ECO:0007669"/>
    <property type="project" value="InterPro"/>
</dbReference>
<dbReference type="Gene3D" id="3.40.800.10">
    <property type="entry name" value="Ureohydrolase domain"/>
    <property type="match status" value="1"/>
</dbReference>
<sequence length="350" mass="35408">MEIDIISVPFSASGRAGGAAAAPAAVHAQGLVGRVRAALPSGWSPQEPPPVAGGDRSLTRNSETGLLNEQALAAMIDGVADAVSASHGSGNLPLLLGGDNPVLLGGLVATGHRPEGPTGLLVLSGRECAWPPDKSPTGVASDCTLGLALLAQTNAVLSNGLSRRLPLVPPGAVAVLGTRDADELTAEGIPSLSGSIRIRSAQDLGVAGPHPVPGAAVVRHAIEAVEHIRRTGEQWWLHVDLSVLSAQALAATERPLPGGLNWEQLAALTKSALGAPGLVGWSVAGYNPDSDFERVGAAALADYLVESVSALPPASRVAVASNGMLRTPSALDALTETKEEEEEAQAVASP</sequence>
<evidence type="ECO:0000313" key="4">
    <source>
        <dbReference type="Proteomes" id="UP000317982"/>
    </source>
</evidence>
<name>A0A545AS47_9ACTN</name>
<dbReference type="InParanoid" id="A0A545AS47"/>
<comment type="caution">
    <text evidence="3">The sequence shown here is derived from an EMBL/GenBank/DDBJ whole genome shotgun (WGS) entry which is preliminary data.</text>
</comment>
<dbReference type="Pfam" id="PF00491">
    <property type="entry name" value="Arginase"/>
    <property type="match status" value="1"/>
</dbReference>
<dbReference type="InterPro" id="IPR006035">
    <property type="entry name" value="Ureohydrolase"/>
</dbReference>
<reference evidence="3 4" key="1">
    <citation type="submission" date="2019-07" db="EMBL/GenBank/DDBJ databases">
        <title>Cryptosporangium phraense sp. nov., isolated from plant litter.</title>
        <authorList>
            <person name="Suriyachadkun C."/>
        </authorList>
    </citation>
    <scope>NUCLEOTIDE SEQUENCE [LARGE SCALE GENOMIC DNA]</scope>
    <source>
        <strain evidence="3 4">A-T 5661</strain>
    </source>
</reference>
<dbReference type="OrthoDB" id="7331788at2"/>
<evidence type="ECO:0008006" key="5">
    <source>
        <dbReference type="Google" id="ProtNLM"/>
    </source>
</evidence>
<dbReference type="PROSITE" id="PS51409">
    <property type="entry name" value="ARGINASE_2"/>
    <property type="match status" value="1"/>
</dbReference>
<evidence type="ECO:0000256" key="2">
    <source>
        <dbReference type="SAM" id="MobiDB-lite"/>
    </source>
</evidence>
<dbReference type="EMBL" id="VIRS01000009">
    <property type="protein sequence ID" value="TQS44156.1"/>
    <property type="molecule type" value="Genomic_DNA"/>
</dbReference>
<accession>A0A545AS47</accession>
<dbReference type="Proteomes" id="UP000317982">
    <property type="component" value="Unassembled WGS sequence"/>
</dbReference>
<feature type="region of interest" description="Disordered" evidence="2">
    <location>
        <begin position="39"/>
        <end position="60"/>
    </location>
</feature>
<proteinExistence type="inferred from homology"/>
<organism evidence="3 4">
    <name type="scientific">Cryptosporangium phraense</name>
    <dbReference type="NCBI Taxonomy" id="2593070"/>
    <lineage>
        <taxon>Bacteria</taxon>
        <taxon>Bacillati</taxon>
        <taxon>Actinomycetota</taxon>
        <taxon>Actinomycetes</taxon>
        <taxon>Cryptosporangiales</taxon>
        <taxon>Cryptosporangiaceae</taxon>
        <taxon>Cryptosporangium</taxon>
    </lineage>
</organism>
<dbReference type="RefSeq" id="WP_142705149.1">
    <property type="nucleotide sequence ID" value="NZ_VIRS01000009.1"/>
</dbReference>
<dbReference type="AlphaFoldDB" id="A0A545AS47"/>
<protein>
    <recommendedName>
        <fullName evidence="5">Arginase family protein</fullName>
    </recommendedName>
</protein>